<dbReference type="Proteomes" id="UP000792457">
    <property type="component" value="Unassembled WGS sequence"/>
</dbReference>
<comment type="caution">
    <text evidence="2">The sequence shown here is derived from an EMBL/GenBank/DDBJ whole genome shotgun (WGS) entry which is preliminary data.</text>
</comment>
<sequence>MIFTLRQLQEKVREQHSSLFAIFVDLKKAFDMIIREALWKILLKFGIPSKLVNIIADLHKNNSEQVIVGQDLTDEFNIMNGVRQGCELAPLLFNVFMTAFLQSLDRVLQDQGIGIRYRFDNKLHNLA</sequence>
<dbReference type="PANTHER" id="PTHR47027">
    <property type="entry name" value="REVERSE TRANSCRIPTASE DOMAIN-CONTAINING PROTEIN"/>
    <property type="match status" value="1"/>
</dbReference>
<organism evidence="2 3">
    <name type="scientific">Ladona fulva</name>
    <name type="common">Scarce chaser dragonfly</name>
    <name type="synonym">Libellula fulva</name>
    <dbReference type="NCBI Taxonomy" id="123851"/>
    <lineage>
        <taxon>Eukaryota</taxon>
        <taxon>Metazoa</taxon>
        <taxon>Ecdysozoa</taxon>
        <taxon>Arthropoda</taxon>
        <taxon>Hexapoda</taxon>
        <taxon>Insecta</taxon>
        <taxon>Pterygota</taxon>
        <taxon>Palaeoptera</taxon>
        <taxon>Odonata</taxon>
        <taxon>Epiprocta</taxon>
        <taxon>Anisoptera</taxon>
        <taxon>Libelluloidea</taxon>
        <taxon>Libellulidae</taxon>
        <taxon>Ladona</taxon>
    </lineage>
</organism>
<accession>A0A8K0NY47</accession>
<protein>
    <recommendedName>
        <fullName evidence="1">Reverse transcriptase domain-containing protein</fullName>
    </recommendedName>
</protein>
<proteinExistence type="predicted"/>
<keyword evidence="3" id="KW-1185">Reference proteome</keyword>
<evidence type="ECO:0000313" key="3">
    <source>
        <dbReference type="Proteomes" id="UP000792457"/>
    </source>
</evidence>
<dbReference type="AlphaFoldDB" id="A0A8K0NY47"/>
<reference evidence="2" key="2">
    <citation type="submission" date="2017-10" db="EMBL/GenBank/DDBJ databases">
        <title>Ladona fulva Genome sequencing and assembly.</title>
        <authorList>
            <person name="Murali S."/>
            <person name="Richards S."/>
            <person name="Bandaranaike D."/>
            <person name="Bellair M."/>
            <person name="Blankenburg K."/>
            <person name="Chao H."/>
            <person name="Dinh H."/>
            <person name="Doddapaneni H."/>
            <person name="Dugan-Rocha S."/>
            <person name="Elkadiri S."/>
            <person name="Gnanaolivu R."/>
            <person name="Hernandez B."/>
            <person name="Skinner E."/>
            <person name="Javaid M."/>
            <person name="Lee S."/>
            <person name="Li M."/>
            <person name="Ming W."/>
            <person name="Munidasa M."/>
            <person name="Muniz J."/>
            <person name="Nguyen L."/>
            <person name="Hughes D."/>
            <person name="Osuji N."/>
            <person name="Pu L.-L."/>
            <person name="Puazo M."/>
            <person name="Qu C."/>
            <person name="Quiroz J."/>
            <person name="Raj R."/>
            <person name="Weissenberger G."/>
            <person name="Xin Y."/>
            <person name="Zou X."/>
            <person name="Han Y."/>
            <person name="Worley K."/>
            <person name="Muzny D."/>
            <person name="Gibbs R."/>
        </authorList>
    </citation>
    <scope>NUCLEOTIDE SEQUENCE</scope>
    <source>
        <strain evidence="2">Sampled in the wild</strain>
    </source>
</reference>
<gene>
    <name evidence="2" type="ORF">J437_LFUL004772</name>
</gene>
<dbReference type="Pfam" id="PF00078">
    <property type="entry name" value="RVT_1"/>
    <property type="match status" value="1"/>
</dbReference>
<dbReference type="EMBL" id="KZ308255">
    <property type="protein sequence ID" value="KAG8225843.1"/>
    <property type="molecule type" value="Genomic_DNA"/>
</dbReference>
<reference evidence="2" key="1">
    <citation type="submission" date="2013-04" db="EMBL/GenBank/DDBJ databases">
        <authorList>
            <person name="Qu J."/>
            <person name="Murali S.C."/>
            <person name="Bandaranaike D."/>
            <person name="Bellair M."/>
            <person name="Blankenburg K."/>
            <person name="Chao H."/>
            <person name="Dinh H."/>
            <person name="Doddapaneni H."/>
            <person name="Downs B."/>
            <person name="Dugan-Rocha S."/>
            <person name="Elkadiri S."/>
            <person name="Gnanaolivu R.D."/>
            <person name="Hernandez B."/>
            <person name="Javaid M."/>
            <person name="Jayaseelan J.C."/>
            <person name="Lee S."/>
            <person name="Li M."/>
            <person name="Ming W."/>
            <person name="Munidasa M."/>
            <person name="Muniz J."/>
            <person name="Nguyen L."/>
            <person name="Ongeri F."/>
            <person name="Osuji N."/>
            <person name="Pu L.-L."/>
            <person name="Puazo M."/>
            <person name="Qu C."/>
            <person name="Quiroz J."/>
            <person name="Raj R."/>
            <person name="Weissenberger G."/>
            <person name="Xin Y."/>
            <person name="Zou X."/>
            <person name="Han Y."/>
            <person name="Richards S."/>
            <person name="Worley K."/>
            <person name="Muzny D."/>
            <person name="Gibbs R."/>
        </authorList>
    </citation>
    <scope>NUCLEOTIDE SEQUENCE</scope>
    <source>
        <strain evidence="2">Sampled in the wild</strain>
    </source>
</reference>
<name>A0A8K0NY47_LADFU</name>
<evidence type="ECO:0000259" key="1">
    <source>
        <dbReference type="PROSITE" id="PS50878"/>
    </source>
</evidence>
<evidence type="ECO:0000313" key="2">
    <source>
        <dbReference type="EMBL" id="KAG8225843.1"/>
    </source>
</evidence>
<dbReference type="PROSITE" id="PS50878">
    <property type="entry name" value="RT_POL"/>
    <property type="match status" value="1"/>
</dbReference>
<feature type="domain" description="Reverse transcriptase" evidence="1">
    <location>
        <begin position="1"/>
        <end position="127"/>
    </location>
</feature>
<dbReference type="OrthoDB" id="10062692at2759"/>
<dbReference type="InterPro" id="IPR000477">
    <property type="entry name" value="RT_dom"/>
</dbReference>
<dbReference type="PANTHER" id="PTHR47027:SF20">
    <property type="entry name" value="REVERSE TRANSCRIPTASE-LIKE PROTEIN WITH RNA-DIRECTED DNA POLYMERASE DOMAIN"/>
    <property type="match status" value="1"/>
</dbReference>